<feature type="region of interest" description="Disordered" evidence="1">
    <location>
        <begin position="1"/>
        <end position="58"/>
    </location>
</feature>
<feature type="compositionally biased region" description="Low complexity" evidence="1">
    <location>
        <begin position="38"/>
        <end position="49"/>
    </location>
</feature>
<sequence>MLTIAEEGSLGRFRRSSASDLSPDDRNPRFHRGKRARSSSSELSAGSPSPAKWSAVPPPSALSTARWAPRSASCLRGKNNRVERLWQEVNQRVGFPLKYAFIQLENAGLLHRWDPLHLRAASLLGCAVANVMLQRKRVPADYIPYSGTYPVPDGALPSVDAAVAMYRNKGGHLTDEHAFGVDPLESHDLQRTF</sequence>
<protein>
    <submittedName>
        <fullName evidence="3">Uncharacterized protein</fullName>
    </submittedName>
</protein>
<evidence type="ECO:0000313" key="3">
    <source>
        <dbReference type="WBParaSite" id="PSAMB.scaffold5343size11978.g26409.t1"/>
    </source>
</evidence>
<evidence type="ECO:0000313" key="2">
    <source>
        <dbReference type="Proteomes" id="UP000887566"/>
    </source>
</evidence>
<accession>A0A914WUZ4</accession>
<dbReference type="Proteomes" id="UP000887566">
    <property type="component" value="Unplaced"/>
</dbReference>
<dbReference type="AlphaFoldDB" id="A0A914WUZ4"/>
<evidence type="ECO:0000256" key="1">
    <source>
        <dbReference type="SAM" id="MobiDB-lite"/>
    </source>
</evidence>
<reference evidence="3" key="1">
    <citation type="submission" date="2022-11" db="UniProtKB">
        <authorList>
            <consortium name="WormBaseParasite"/>
        </authorList>
    </citation>
    <scope>IDENTIFICATION</scope>
</reference>
<keyword evidence="2" id="KW-1185">Reference proteome</keyword>
<proteinExistence type="predicted"/>
<organism evidence="2 3">
    <name type="scientific">Plectus sambesii</name>
    <dbReference type="NCBI Taxonomy" id="2011161"/>
    <lineage>
        <taxon>Eukaryota</taxon>
        <taxon>Metazoa</taxon>
        <taxon>Ecdysozoa</taxon>
        <taxon>Nematoda</taxon>
        <taxon>Chromadorea</taxon>
        <taxon>Plectida</taxon>
        <taxon>Plectina</taxon>
        <taxon>Plectoidea</taxon>
        <taxon>Plectidae</taxon>
        <taxon>Plectus</taxon>
    </lineage>
</organism>
<dbReference type="WBParaSite" id="PSAMB.scaffold5343size11978.g26409.t1">
    <property type="protein sequence ID" value="PSAMB.scaffold5343size11978.g26409.t1"/>
    <property type="gene ID" value="PSAMB.scaffold5343size11978.g26409"/>
</dbReference>
<name>A0A914WUZ4_9BILA</name>